<evidence type="ECO:0000256" key="2">
    <source>
        <dbReference type="SAM" id="SignalP"/>
    </source>
</evidence>
<evidence type="ECO:0000256" key="1">
    <source>
        <dbReference type="SAM" id="MobiDB-lite"/>
    </source>
</evidence>
<dbReference type="OrthoDB" id="8926484at2"/>
<evidence type="ECO:0000313" key="4">
    <source>
        <dbReference type="Proteomes" id="UP000243535"/>
    </source>
</evidence>
<dbReference type="Proteomes" id="UP000243535">
    <property type="component" value="Unassembled WGS sequence"/>
</dbReference>
<dbReference type="AlphaFoldDB" id="A0A0K6GVZ5"/>
<gene>
    <name evidence="3" type="ORF">Ga0061063_1437</name>
</gene>
<proteinExistence type="predicted"/>
<sequence>MKKPMTAVKTLTIAALMALAAGPAMAASATTTVVSETTTLTPVDPSSVSVLPDGTVVAQPGGVPVQQYSTTDTVTTTTNGQGGTNTQDYRIGQGQPASQGQVHGQGSQAQQPHTPMHGQQSQMQGQPGKMPAQGVPGTQSLLPKPMTSEQGVEYISGGVGDASQKAMNSARGYNLKLTFAAPTGEYLADVQVRVVNAKGQTVLDTVSTGPLLYAKLPAGSYRVTAAVNGQEQTRKLTVSSKKAASTAFTFKQK</sequence>
<evidence type="ECO:0008006" key="5">
    <source>
        <dbReference type="Google" id="ProtNLM"/>
    </source>
</evidence>
<feature type="region of interest" description="Disordered" evidence="1">
    <location>
        <begin position="61"/>
        <end position="145"/>
    </location>
</feature>
<feature type="compositionally biased region" description="Low complexity" evidence="1">
    <location>
        <begin position="61"/>
        <end position="88"/>
    </location>
</feature>
<keyword evidence="2" id="KW-0732">Signal</keyword>
<name>A0A0K6GVZ5_9NEIS</name>
<protein>
    <recommendedName>
        <fullName evidence="5">Carboxypeptidase regulatory-like domain-containing protein</fullName>
    </recommendedName>
</protein>
<dbReference type="EMBL" id="CYHA01000002">
    <property type="protein sequence ID" value="CUA82745.1"/>
    <property type="molecule type" value="Genomic_DNA"/>
</dbReference>
<dbReference type="STRING" id="375574.GCA_001418035_01229"/>
<feature type="signal peptide" evidence="2">
    <location>
        <begin position="1"/>
        <end position="26"/>
    </location>
</feature>
<evidence type="ECO:0000313" key="3">
    <source>
        <dbReference type="EMBL" id="CUA82745.1"/>
    </source>
</evidence>
<feature type="compositionally biased region" description="Polar residues" evidence="1">
    <location>
        <begin position="95"/>
        <end position="125"/>
    </location>
</feature>
<feature type="chain" id="PRO_5005503806" description="Carboxypeptidase regulatory-like domain-containing protein" evidence="2">
    <location>
        <begin position="27"/>
        <end position="253"/>
    </location>
</feature>
<dbReference type="RefSeq" id="WP_141656710.1">
    <property type="nucleotide sequence ID" value="NZ_CYHA01000002.1"/>
</dbReference>
<accession>A0A0K6GVZ5</accession>
<keyword evidence="4" id="KW-1185">Reference proteome</keyword>
<reference evidence="4" key="1">
    <citation type="submission" date="2015-08" db="EMBL/GenBank/DDBJ databases">
        <authorList>
            <person name="Varghese N."/>
        </authorList>
    </citation>
    <scope>NUCLEOTIDE SEQUENCE [LARGE SCALE GENOMIC DNA]</scope>
    <source>
        <strain evidence="4">DSM 17901</strain>
    </source>
</reference>
<organism evidence="3 4">
    <name type="scientific">Gulbenkiania indica</name>
    <dbReference type="NCBI Taxonomy" id="375574"/>
    <lineage>
        <taxon>Bacteria</taxon>
        <taxon>Pseudomonadati</taxon>
        <taxon>Pseudomonadota</taxon>
        <taxon>Betaproteobacteria</taxon>
        <taxon>Neisseriales</taxon>
        <taxon>Chromobacteriaceae</taxon>
        <taxon>Gulbenkiania</taxon>
    </lineage>
</organism>